<feature type="repeat" description="ANK" evidence="3">
    <location>
        <begin position="996"/>
        <end position="1028"/>
    </location>
</feature>
<evidence type="ECO:0008006" key="9">
    <source>
        <dbReference type="Google" id="ProtNLM"/>
    </source>
</evidence>
<sequence>MSDPHQFVHGDYTVGWICALPETEMVAATAMLDKEHPILPAADAKDKNSYILGEIGNHNVVIACLPSEATGKVSAAYVANDMLRSFPAVRFGLMVGIGGGAPYYGTQQAQEDDSEDDSEADHDDDEIRDIRLGDIVVSQNTKSTEAVVQYDFGKSIQGRGFVHMGGKLDKPPQIVRTGVSALRAKHRLGGNKIRELLEGALANYPGIAEEFQFPTTAKDRLFKSDVVHVDKKKSCKACCGPDNINLVKRNLRKGGDPHIHYGTIGSADDMMKDAILRDKWAPKNGATVENIRSKLDRMEDREILNWITTINFAPQQRDFYQRRQSGTGQWFLDSTEFQEWRKESGKTMFCTGAPGAGKTILTSIAIDSLLQSAGNAGDIGVAYIYCNFRRRDEQCVESLLSSLLRQLAEMRSSLPTEVRMLYSKHSTKRTVPSIEEILATLAAVVMDYSRVFIFIDALDEGPNSEGGLKTLLSETFKLQVKYGANIFATSRDSTEIEKHFGKKKPFPIYAPVHDIATYLEQRMELQDVDIWDKDLRNDVSAKIIAAIDGIRDLAKQALAWIFYARRPILTAELQDALAVKPNTRSLDRDYVPTVSLLSSLCIGLITIDEESRIVRFVHYTTQEYLQINQELWFPYGQSDITETCLTYLSFDAFKSNRLLTKSELDQRLCLNALYEYAIVNWGHHAFETFLQEENSGVNIAGLRTRKASGPDRGSRQGVLRSRILEYLTSETIWSPSSQALSPFGLSVEYTTAKYGELWQMPHKMTSVHLAAWFGLSEIADILIDHRYPFNSRDAWGNTPLSLAAQKGHRRIVEDLLKAGAIVDAEDFHGHTPLAFAAQNGHLAVVDILLRAGASIDYRSSSSMSPFGQAAENGHEKVARYLIESGAEINFENNQADRGLLLMASTKGHAAVVELLLDLGAPIDWIDHSILDQTPLSVAAWEGHETVVNILLDKGAAVEARDSEGHTPLFQAAKRGWESLIKLLINRGAAVNLQDNDGRPALSWAAENGHLASVKALLDMGAATYLKDHEGQTPLDFARGSGQNAVVQLLLEKSTS</sequence>
<feature type="domain" description="GPI inositol-deacylase winged helix" evidence="5">
    <location>
        <begin position="549"/>
        <end position="626"/>
    </location>
</feature>
<dbReference type="InterPro" id="IPR050889">
    <property type="entry name" value="Dendritic_Spine_Reg/Scaffold"/>
</dbReference>
<evidence type="ECO:0000256" key="2">
    <source>
        <dbReference type="ARBA" id="ARBA00023043"/>
    </source>
</evidence>
<dbReference type="InterPro" id="IPR035994">
    <property type="entry name" value="Nucleoside_phosphorylase_sf"/>
</dbReference>
<feature type="repeat" description="ANK" evidence="3">
    <location>
        <begin position="795"/>
        <end position="827"/>
    </location>
</feature>
<dbReference type="Gene3D" id="3.40.50.1580">
    <property type="entry name" value="Nucleoside phosphorylase domain"/>
    <property type="match status" value="1"/>
</dbReference>
<evidence type="ECO:0000256" key="1">
    <source>
        <dbReference type="ARBA" id="ARBA00022737"/>
    </source>
</evidence>
<evidence type="ECO:0000313" key="7">
    <source>
        <dbReference type="EMBL" id="KAJ5368785.1"/>
    </source>
</evidence>
<dbReference type="SMART" id="SM00248">
    <property type="entry name" value="ANK"/>
    <property type="match status" value="9"/>
</dbReference>
<evidence type="ECO:0000256" key="3">
    <source>
        <dbReference type="PROSITE-ProRule" id="PRU00023"/>
    </source>
</evidence>
<dbReference type="InterPro" id="IPR056884">
    <property type="entry name" value="NPHP3-like_N"/>
</dbReference>
<dbReference type="Pfam" id="PF22939">
    <property type="entry name" value="WHD_GPIID"/>
    <property type="match status" value="1"/>
</dbReference>
<feature type="domain" description="Nephrocystin 3-like N-terminal" evidence="6">
    <location>
        <begin position="326"/>
        <end position="491"/>
    </location>
</feature>
<dbReference type="PROSITE" id="PS50088">
    <property type="entry name" value="ANK_REPEAT"/>
    <property type="match status" value="8"/>
</dbReference>
<name>A0A9W9V714_9EURO</name>
<comment type="caution">
    <text evidence="7">The sequence shown here is derived from an EMBL/GenBank/DDBJ whole genome shotgun (WGS) entry which is preliminary data.</text>
</comment>
<keyword evidence="8" id="KW-1185">Reference proteome</keyword>
<dbReference type="SUPFAM" id="SSF53167">
    <property type="entry name" value="Purine and uridine phosphorylases"/>
    <property type="match status" value="1"/>
</dbReference>
<evidence type="ECO:0000259" key="5">
    <source>
        <dbReference type="Pfam" id="PF22939"/>
    </source>
</evidence>
<dbReference type="GeneID" id="81440643"/>
<dbReference type="EMBL" id="JAPZBS010000007">
    <property type="protein sequence ID" value="KAJ5368785.1"/>
    <property type="molecule type" value="Genomic_DNA"/>
</dbReference>
<evidence type="ECO:0000259" key="6">
    <source>
        <dbReference type="Pfam" id="PF24883"/>
    </source>
</evidence>
<proteinExistence type="predicted"/>
<dbReference type="PANTHER" id="PTHR24166">
    <property type="entry name" value="ROLLING PEBBLES, ISOFORM B"/>
    <property type="match status" value="1"/>
</dbReference>
<evidence type="ECO:0000256" key="4">
    <source>
        <dbReference type="SAM" id="MobiDB-lite"/>
    </source>
</evidence>
<feature type="repeat" description="ANK" evidence="3">
    <location>
        <begin position="1029"/>
        <end position="1055"/>
    </location>
</feature>
<accession>A0A9W9V714</accession>
<protein>
    <recommendedName>
        <fullName evidence="9">NACHT domain-containing protein</fullName>
    </recommendedName>
</protein>
<dbReference type="InterPro" id="IPR027417">
    <property type="entry name" value="P-loop_NTPase"/>
</dbReference>
<dbReference type="InterPro" id="IPR054471">
    <property type="entry name" value="GPIID_WHD"/>
</dbReference>
<dbReference type="GO" id="GO:0003824">
    <property type="term" value="F:catalytic activity"/>
    <property type="evidence" value="ECO:0007669"/>
    <property type="project" value="InterPro"/>
</dbReference>
<gene>
    <name evidence="7" type="ORF">N7496_008545</name>
</gene>
<feature type="repeat" description="ANK" evidence="3">
    <location>
        <begin position="895"/>
        <end position="927"/>
    </location>
</feature>
<dbReference type="InterPro" id="IPR036770">
    <property type="entry name" value="Ankyrin_rpt-contain_sf"/>
</dbReference>
<feature type="repeat" description="ANK" evidence="3">
    <location>
        <begin position="828"/>
        <end position="860"/>
    </location>
</feature>
<keyword evidence="2 3" id="KW-0040">ANK repeat</keyword>
<dbReference type="RefSeq" id="XP_056553527.1">
    <property type="nucleotide sequence ID" value="XM_056701464.1"/>
</dbReference>
<dbReference type="Gene3D" id="3.40.50.300">
    <property type="entry name" value="P-loop containing nucleotide triphosphate hydrolases"/>
    <property type="match status" value="1"/>
</dbReference>
<evidence type="ECO:0000313" key="8">
    <source>
        <dbReference type="Proteomes" id="UP001147782"/>
    </source>
</evidence>
<dbReference type="PRINTS" id="PR01415">
    <property type="entry name" value="ANKYRIN"/>
</dbReference>
<dbReference type="PROSITE" id="PS50297">
    <property type="entry name" value="ANK_REP_REGION"/>
    <property type="match status" value="7"/>
</dbReference>
<dbReference type="OrthoDB" id="195446at2759"/>
<keyword evidence="1" id="KW-0677">Repeat</keyword>
<dbReference type="InterPro" id="IPR002110">
    <property type="entry name" value="Ankyrin_rpt"/>
</dbReference>
<dbReference type="GO" id="GO:0009116">
    <property type="term" value="P:nucleoside metabolic process"/>
    <property type="evidence" value="ECO:0007669"/>
    <property type="project" value="InterPro"/>
</dbReference>
<feature type="repeat" description="ANK" evidence="3">
    <location>
        <begin position="930"/>
        <end position="962"/>
    </location>
</feature>
<dbReference type="Pfam" id="PF24883">
    <property type="entry name" value="NPHP3_N"/>
    <property type="match status" value="1"/>
</dbReference>
<feature type="compositionally biased region" description="Acidic residues" evidence="4">
    <location>
        <begin position="110"/>
        <end position="123"/>
    </location>
</feature>
<dbReference type="AlphaFoldDB" id="A0A9W9V714"/>
<feature type="region of interest" description="Disordered" evidence="4">
    <location>
        <begin position="104"/>
        <end position="123"/>
    </location>
</feature>
<dbReference type="PANTHER" id="PTHR24166:SF48">
    <property type="entry name" value="PROTEIN VAPYRIN"/>
    <property type="match status" value="1"/>
</dbReference>
<dbReference type="SUPFAM" id="SSF52540">
    <property type="entry name" value="P-loop containing nucleoside triphosphate hydrolases"/>
    <property type="match status" value="1"/>
</dbReference>
<dbReference type="Proteomes" id="UP001147782">
    <property type="component" value="Unassembled WGS sequence"/>
</dbReference>
<dbReference type="SUPFAM" id="SSF48403">
    <property type="entry name" value="Ankyrin repeat"/>
    <property type="match status" value="1"/>
</dbReference>
<dbReference type="Pfam" id="PF12796">
    <property type="entry name" value="Ank_2"/>
    <property type="match status" value="3"/>
</dbReference>
<reference evidence="7" key="1">
    <citation type="submission" date="2022-11" db="EMBL/GenBank/DDBJ databases">
        <authorList>
            <person name="Petersen C."/>
        </authorList>
    </citation>
    <scope>NUCLEOTIDE SEQUENCE</scope>
    <source>
        <strain evidence="7">IBT 29864</strain>
    </source>
</reference>
<feature type="repeat" description="ANK" evidence="3">
    <location>
        <begin position="861"/>
        <end position="893"/>
    </location>
</feature>
<reference evidence="7" key="2">
    <citation type="journal article" date="2023" name="IMA Fungus">
        <title>Comparative genomic study of the Penicillium genus elucidates a diverse pangenome and 15 lateral gene transfer events.</title>
        <authorList>
            <person name="Petersen C."/>
            <person name="Sorensen T."/>
            <person name="Nielsen M.R."/>
            <person name="Sondergaard T.E."/>
            <person name="Sorensen J.L."/>
            <person name="Fitzpatrick D.A."/>
            <person name="Frisvad J.C."/>
            <person name="Nielsen K.L."/>
        </authorList>
    </citation>
    <scope>NUCLEOTIDE SEQUENCE</scope>
    <source>
        <strain evidence="7">IBT 29864</strain>
    </source>
</reference>
<dbReference type="Gene3D" id="1.25.40.20">
    <property type="entry name" value="Ankyrin repeat-containing domain"/>
    <property type="match status" value="3"/>
</dbReference>
<feature type="repeat" description="ANK" evidence="3">
    <location>
        <begin position="963"/>
        <end position="995"/>
    </location>
</feature>
<organism evidence="7 8">
    <name type="scientific">Penicillium cataractarum</name>
    <dbReference type="NCBI Taxonomy" id="2100454"/>
    <lineage>
        <taxon>Eukaryota</taxon>
        <taxon>Fungi</taxon>
        <taxon>Dikarya</taxon>
        <taxon>Ascomycota</taxon>
        <taxon>Pezizomycotina</taxon>
        <taxon>Eurotiomycetes</taxon>
        <taxon>Eurotiomycetidae</taxon>
        <taxon>Eurotiales</taxon>
        <taxon>Aspergillaceae</taxon>
        <taxon>Penicillium</taxon>
    </lineage>
</organism>